<evidence type="ECO:0000313" key="2">
    <source>
        <dbReference type="EMBL" id="EMZ22048.1"/>
    </source>
</evidence>
<dbReference type="STRING" id="1235802.C823_04135"/>
<feature type="compositionally biased region" description="Basic and acidic residues" evidence="1">
    <location>
        <begin position="66"/>
        <end position="82"/>
    </location>
</feature>
<protein>
    <submittedName>
        <fullName evidence="2">Uncharacterized protein</fullName>
    </submittedName>
</protein>
<feature type="region of interest" description="Disordered" evidence="1">
    <location>
        <begin position="1"/>
        <end position="82"/>
    </location>
</feature>
<dbReference type="AlphaFoldDB" id="N2A6J4"/>
<accession>N2A6J4</accession>
<feature type="compositionally biased region" description="Basic residues" evidence="1">
    <location>
        <begin position="41"/>
        <end position="50"/>
    </location>
</feature>
<comment type="caution">
    <text evidence="2">The sequence shown here is derived from an EMBL/GenBank/DDBJ whole genome shotgun (WGS) entry which is preliminary data.</text>
</comment>
<dbReference type="EMBL" id="AQFT01000124">
    <property type="protein sequence ID" value="EMZ22048.1"/>
    <property type="molecule type" value="Genomic_DNA"/>
</dbReference>
<reference evidence="2 3" key="1">
    <citation type="journal article" date="2014" name="Genome Announc.">
        <title>Draft genome sequences of the altered schaedler flora, a defined bacterial community from gnotobiotic mice.</title>
        <authorList>
            <person name="Wannemuehler M.J."/>
            <person name="Overstreet A.M."/>
            <person name="Ward D.V."/>
            <person name="Phillips G.J."/>
        </authorList>
    </citation>
    <scope>NUCLEOTIDE SEQUENCE [LARGE SCALE GENOMIC DNA]</scope>
    <source>
        <strain evidence="2 3">ASF492</strain>
    </source>
</reference>
<evidence type="ECO:0000313" key="3">
    <source>
        <dbReference type="Proteomes" id="UP000012589"/>
    </source>
</evidence>
<dbReference type="Proteomes" id="UP000012589">
    <property type="component" value="Unassembled WGS sequence"/>
</dbReference>
<evidence type="ECO:0000256" key="1">
    <source>
        <dbReference type="SAM" id="MobiDB-lite"/>
    </source>
</evidence>
<keyword evidence="3" id="KW-1185">Reference proteome</keyword>
<proteinExistence type="predicted"/>
<name>N2A6J4_9FIRM</name>
<gene>
    <name evidence="2" type="ORF">C823_04135</name>
</gene>
<dbReference type="PATRIC" id="fig|1235802.3.peg.4394"/>
<organism evidence="2 3">
    <name type="scientific">Eubacterium plexicaudatum ASF492</name>
    <dbReference type="NCBI Taxonomy" id="1235802"/>
    <lineage>
        <taxon>Bacteria</taxon>
        <taxon>Bacillati</taxon>
        <taxon>Bacillota</taxon>
        <taxon>Clostridia</taxon>
        <taxon>Eubacteriales</taxon>
        <taxon>Eubacteriaceae</taxon>
        <taxon>Eubacterium</taxon>
    </lineage>
</organism>
<dbReference type="OrthoDB" id="2042086at2"/>
<sequence>MIDKINGNNGYDFPDGGQHKKKNPAVRAYENTPGFEESSKKKTLAARKKSAASANEKDAGVILDLSAKEADKKKAEAPADRKNDMPWTSMLRRLVNPLLRWLKNFWESEGSKEENTQATVSEITAADADQNLPPLPAVSEMDELSEMQQPAAATAVSQDEQETIKEAALKSRNLDRIEQLVTQNGTKRLAHNSDLLTYYDRRGKFVELDETEKYRVLFGDKNILKL</sequence>
<dbReference type="HOGENOM" id="CLU_1223217_0_0_9"/>